<dbReference type="AlphaFoldDB" id="A0A1P8WM63"/>
<keyword evidence="1" id="KW-0812">Transmembrane</keyword>
<sequence length="174" mass="17784">MVYWIEATILVIVNAACVVANLFMLPGNWLMVGSLCVFLLMAGTTTGPDWTTLLVVIALATLGEALEAFTGAAKAHRMGASRRALLMSLVLSMVGSIAGAIVVPIPVIGSAVGAVAGAALGAFGGAWLGEAWIGTEGPLRTEIGNAAMKGRIAGMLAKLAIGAAIFVFQLVCLW</sequence>
<dbReference type="EMBL" id="CP017641">
    <property type="protein sequence ID" value="APZ95131.1"/>
    <property type="molecule type" value="Genomic_DNA"/>
</dbReference>
<keyword evidence="1" id="KW-1133">Transmembrane helix</keyword>
<reference evidence="2 3" key="1">
    <citation type="journal article" date="2016" name="Front. Microbiol.">
        <title>Fuerstia marisgermanicae gen. nov., sp. nov., an Unusual Member of the Phylum Planctomycetes from the German Wadden Sea.</title>
        <authorList>
            <person name="Kohn T."/>
            <person name="Heuer A."/>
            <person name="Jogler M."/>
            <person name="Vollmers J."/>
            <person name="Boedeker C."/>
            <person name="Bunk B."/>
            <person name="Rast P."/>
            <person name="Borchert D."/>
            <person name="Glockner I."/>
            <person name="Freese H.M."/>
            <person name="Klenk H.P."/>
            <person name="Overmann J."/>
            <person name="Kaster A.K."/>
            <person name="Rohde M."/>
            <person name="Wiegand S."/>
            <person name="Jogler C."/>
        </authorList>
    </citation>
    <scope>NUCLEOTIDE SEQUENCE [LARGE SCALE GENOMIC DNA]</scope>
    <source>
        <strain evidence="2 3">NH11</strain>
    </source>
</reference>
<evidence type="ECO:0000313" key="2">
    <source>
        <dbReference type="EMBL" id="APZ95131.1"/>
    </source>
</evidence>
<keyword evidence="3" id="KW-1185">Reference proteome</keyword>
<accession>A0A1P8WM63</accession>
<feature type="transmembrane region" description="Helical" evidence="1">
    <location>
        <begin position="111"/>
        <end position="132"/>
    </location>
</feature>
<dbReference type="InterPro" id="IPR007403">
    <property type="entry name" value="DUF456"/>
</dbReference>
<dbReference type="Proteomes" id="UP000187735">
    <property type="component" value="Chromosome"/>
</dbReference>
<feature type="transmembrane region" description="Helical" evidence="1">
    <location>
        <begin position="7"/>
        <end position="30"/>
    </location>
</feature>
<evidence type="ECO:0000313" key="3">
    <source>
        <dbReference type="Proteomes" id="UP000187735"/>
    </source>
</evidence>
<dbReference type="RefSeq" id="WP_077026340.1">
    <property type="nucleotide sequence ID" value="NZ_CP017641.1"/>
</dbReference>
<dbReference type="Pfam" id="PF04306">
    <property type="entry name" value="DUF456"/>
    <property type="match status" value="1"/>
</dbReference>
<feature type="transmembrane region" description="Helical" evidence="1">
    <location>
        <begin position="152"/>
        <end position="171"/>
    </location>
</feature>
<name>A0A1P8WM63_9PLAN</name>
<feature type="transmembrane region" description="Helical" evidence="1">
    <location>
        <begin position="50"/>
        <end position="72"/>
    </location>
</feature>
<evidence type="ECO:0000256" key="1">
    <source>
        <dbReference type="SAM" id="Phobius"/>
    </source>
</evidence>
<dbReference type="KEGG" id="fmr:Fuma_04786"/>
<keyword evidence="1" id="KW-0472">Membrane</keyword>
<evidence type="ECO:0008006" key="4">
    <source>
        <dbReference type="Google" id="ProtNLM"/>
    </source>
</evidence>
<organism evidence="2 3">
    <name type="scientific">Fuerstiella marisgermanici</name>
    <dbReference type="NCBI Taxonomy" id="1891926"/>
    <lineage>
        <taxon>Bacteria</taxon>
        <taxon>Pseudomonadati</taxon>
        <taxon>Planctomycetota</taxon>
        <taxon>Planctomycetia</taxon>
        <taxon>Planctomycetales</taxon>
        <taxon>Planctomycetaceae</taxon>
        <taxon>Fuerstiella</taxon>
    </lineage>
</organism>
<proteinExistence type="predicted"/>
<protein>
    <recommendedName>
        <fullName evidence="4">DUF456 domain-containing protein</fullName>
    </recommendedName>
</protein>
<feature type="transmembrane region" description="Helical" evidence="1">
    <location>
        <begin position="84"/>
        <end position="105"/>
    </location>
</feature>
<gene>
    <name evidence="2" type="ORF">Fuma_04786</name>
</gene>